<proteinExistence type="predicted"/>
<dbReference type="HOGENOM" id="CLU_3225090_0_0_1"/>
<dbReference type="InParanoid" id="B6IKB6"/>
<dbReference type="CTD" id="68919283"/>
<evidence type="ECO:0000256" key="1">
    <source>
        <dbReference type="SAM" id="MobiDB-lite"/>
    </source>
</evidence>
<reference evidence="2 3" key="2">
    <citation type="journal article" date="2011" name="PLoS Genet.">
        <title>Caenorhabditis briggsae recombinant inbred line genotypes reveal inter-strain incompatibility and the evolution of recombination.</title>
        <authorList>
            <person name="Ross J.A."/>
            <person name="Koboldt D.C."/>
            <person name="Staisch J.E."/>
            <person name="Chamberlin H.M."/>
            <person name="Gupta B.P."/>
            <person name="Miller R.D."/>
            <person name="Baird S.E."/>
            <person name="Haag E.S."/>
        </authorList>
    </citation>
    <scope>NUCLEOTIDE SEQUENCE [LARGE SCALE GENOMIC DNA]</scope>
    <source>
        <strain evidence="2 3">AF16</strain>
    </source>
</reference>
<dbReference type="RefSeq" id="XP_045099905.1">
    <property type="nucleotide sequence ID" value="XM_045240028.1"/>
</dbReference>
<dbReference type="GeneID" id="68919283"/>
<evidence type="ECO:0000313" key="3">
    <source>
        <dbReference type="Proteomes" id="UP000008549"/>
    </source>
</evidence>
<dbReference type="Proteomes" id="UP000008549">
    <property type="component" value="Unassembled WGS sequence"/>
</dbReference>
<organism evidence="2 3">
    <name type="scientific">Caenorhabditis briggsae</name>
    <dbReference type="NCBI Taxonomy" id="6238"/>
    <lineage>
        <taxon>Eukaryota</taxon>
        <taxon>Metazoa</taxon>
        <taxon>Ecdysozoa</taxon>
        <taxon>Nematoda</taxon>
        <taxon>Chromadorea</taxon>
        <taxon>Rhabditida</taxon>
        <taxon>Rhabditina</taxon>
        <taxon>Rhabditomorpha</taxon>
        <taxon>Rhabditoidea</taxon>
        <taxon>Rhabditidae</taxon>
        <taxon>Peloderinae</taxon>
        <taxon>Caenorhabditis</taxon>
    </lineage>
</organism>
<evidence type="ECO:0000313" key="2">
    <source>
        <dbReference type="EMBL" id="CAS00346.1"/>
    </source>
</evidence>
<gene>
    <name evidence="2" type="ORF">CBG27834</name>
    <name evidence="2" type="ORF">CBG_27834</name>
</gene>
<sequence>MTSRREKRNVVKIVKSQKENEEKEDEARRNAGMRMKLGMRGPSS</sequence>
<feature type="compositionally biased region" description="Basic and acidic residues" evidence="1">
    <location>
        <begin position="16"/>
        <end position="29"/>
    </location>
</feature>
<name>B6IKB6_CAEBR</name>
<dbReference type="KEGG" id="cbr:CBG_27834"/>
<dbReference type="EMBL" id="HE601001">
    <property type="protein sequence ID" value="CAS00346.1"/>
    <property type="molecule type" value="Genomic_DNA"/>
</dbReference>
<feature type="region of interest" description="Disordered" evidence="1">
    <location>
        <begin position="1"/>
        <end position="44"/>
    </location>
</feature>
<keyword evidence="3" id="KW-1185">Reference proteome</keyword>
<protein>
    <submittedName>
        <fullName evidence="2">Protein CBG27834</fullName>
    </submittedName>
</protein>
<reference evidence="2 3" key="1">
    <citation type="journal article" date="2003" name="PLoS Biol.">
        <title>The genome sequence of Caenorhabditis briggsae: a platform for comparative genomics.</title>
        <authorList>
            <person name="Stein L.D."/>
            <person name="Bao Z."/>
            <person name="Blasiar D."/>
            <person name="Blumenthal T."/>
            <person name="Brent M.R."/>
            <person name="Chen N."/>
            <person name="Chinwalla A."/>
            <person name="Clarke L."/>
            <person name="Clee C."/>
            <person name="Coghlan A."/>
            <person name="Coulson A."/>
            <person name="D'Eustachio P."/>
            <person name="Fitch D.H."/>
            <person name="Fulton L.A."/>
            <person name="Fulton R.E."/>
            <person name="Griffiths-Jones S."/>
            <person name="Harris T.W."/>
            <person name="Hillier L.W."/>
            <person name="Kamath R."/>
            <person name="Kuwabara P.E."/>
            <person name="Mardis E.R."/>
            <person name="Marra M.A."/>
            <person name="Miner T.L."/>
            <person name="Minx P."/>
            <person name="Mullikin J.C."/>
            <person name="Plumb R.W."/>
            <person name="Rogers J."/>
            <person name="Schein J.E."/>
            <person name="Sohrmann M."/>
            <person name="Spieth J."/>
            <person name="Stajich J.E."/>
            <person name="Wei C."/>
            <person name="Willey D."/>
            <person name="Wilson R.K."/>
            <person name="Durbin R."/>
            <person name="Waterston R.H."/>
        </authorList>
    </citation>
    <scope>NUCLEOTIDE SEQUENCE [LARGE SCALE GENOMIC DNA]</scope>
    <source>
        <strain evidence="2 3">AF16</strain>
    </source>
</reference>
<accession>B6IKB6</accession>
<dbReference type="AlphaFoldDB" id="B6IKB6"/>